<keyword evidence="2" id="KW-1185">Reference proteome</keyword>
<evidence type="ECO:0000313" key="1">
    <source>
        <dbReference type="EMBL" id="RMX37839.1"/>
    </source>
</evidence>
<dbReference type="AlphaFoldDB" id="A0A3M6T923"/>
<reference evidence="1 2" key="1">
    <citation type="journal article" date="2018" name="Sci. Rep.">
        <title>Comparative analysis of the Pocillopora damicornis genome highlights role of immune system in coral evolution.</title>
        <authorList>
            <person name="Cunning R."/>
            <person name="Bay R.A."/>
            <person name="Gillette P."/>
            <person name="Baker A.C."/>
            <person name="Traylor-Knowles N."/>
        </authorList>
    </citation>
    <scope>NUCLEOTIDE SEQUENCE [LARGE SCALE GENOMIC DNA]</scope>
    <source>
        <strain evidence="1">RSMAS</strain>
        <tissue evidence="1">Whole animal</tissue>
    </source>
</reference>
<proteinExistence type="predicted"/>
<gene>
    <name evidence="1" type="ORF">pdam_00023267</name>
</gene>
<accession>A0A3M6T923</accession>
<evidence type="ECO:0000313" key="2">
    <source>
        <dbReference type="Proteomes" id="UP000275408"/>
    </source>
</evidence>
<organism evidence="1 2">
    <name type="scientific">Pocillopora damicornis</name>
    <name type="common">Cauliflower coral</name>
    <name type="synonym">Millepora damicornis</name>
    <dbReference type="NCBI Taxonomy" id="46731"/>
    <lineage>
        <taxon>Eukaryota</taxon>
        <taxon>Metazoa</taxon>
        <taxon>Cnidaria</taxon>
        <taxon>Anthozoa</taxon>
        <taxon>Hexacorallia</taxon>
        <taxon>Scleractinia</taxon>
        <taxon>Astrocoeniina</taxon>
        <taxon>Pocilloporidae</taxon>
        <taxon>Pocillopora</taxon>
    </lineage>
</organism>
<comment type="caution">
    <text evidence="1">The sequence shown here is derived from an EMBL/GenBank/DDBJ whole genome shotgun (WGS) entry which is preliminary data.</text>
</comment>
<dbReference type="Proteomes" id="UP000275408">
    <property type="component" value="Unassembled WGS sequence"/>
</dbReference>
<name>A0A3M6T923_POCDA</name>
<dbReference type="EMBL" id="RCHS01004069">
    <property type="protein sequence ID" value="RMX37839.1"/>
    <property type="molecule type" value="Genomic_DNA"/>
</dbReference>
<protein>
    <submittedName>
        <fullName evidence="1">Uncharacterized protein</fullName>
    </submittedName>
</protein>
<sequence length="116" mass="12895">MEQSQSNSMIDSAFCAIKWAHDMAGVPSPTDNPAVEVVRLASMRIPGTATVVRTTSKNSNISFREGLMVFRVHKSKSDQHDATNEMMISINRSIINEMMISELSSSAYPVKLLKKY</sequence>